<protein>
    <submittedName>
        <fullName evidence="1">Uncharacterized protein</fullName>
    </submittedName>
</protein>
<reference evidence="1 2" key="1">
    <citation type="submission" date="2018-06" db="EMBL/GenBank/DDBJ databases">
        <title>Complete Genome Sequence of the Microcystin-Degrading Bacterium Sphingosinicella microcystinivorans Strain B-9.</title>
        <authorList>
            <person name="Jin H."/>
            <person name="Nishizawa T."/>
            <person name="Guo Y."/>
            <person name="Nishizawa A."/>
            <person name="Park H."/>
            <person name="Kato H."/>
            <person name="Tsuji K."/>
            <person name="Harada K."/>
        </authorList>
    </citation>
    <scope>NUCLEOTIDE SEQUENCE [LARGE SCALE GENOMIC DNA]</scope>
    <source>
        <strain evidence="1 2">B9</strain>
    </source>
</reference>
<dbReference type="EMBL" id="AP018711">
    <property type="protein sequence ID" value="BBE32444.1"/>
    <property type="molecule type" value="Genomic_DNA"/>
</dbReference>
<name>A0AAD1FZD5_SPHMI</name>
<accession>A0AAD1FZD5</accession>
<evidence type="ECO:0000313" key="2">
    <source>
        <dbReference type="Proteomes" id="UP000275727"/>
    </source>
</evidence>
<dbReference type="AlphaFoldDB" id="A0AAD1FZD5"/>
<dbReference type="Proteomes" id="UP000275727">
    <property type="component" value="Chromosome"/>
</dbReference>
<organism evidence="1 2">
    <name type="scientific">Sphingosinicella microcystinivorans</name>
    <dbReference type="NCBI Taxonomy" id="335406"/>
    <lineage>
        <taxon>Bacteria</taxon>
        <taxon>Pseudomonadati</taxon>
        <taxon>Pseudomonadota</taxon>
        <taxon>Alphaproteobacteria</taxon>
        <taxon>Sphingomonadales</taxon>
        <taxon>Sphingosinicellaceae</taxon>
        <taxon>Sphingosinicella</taxon>
    </lineage>
</organism>
<gene>
    <name evidence="1" type="ORF">SmB9_01020</name>
</gene>
<sequence>MNCYCSNLIKGHNTHPIDIERALNNDLSADPEQRNLQLAARAHIAVQEWIDAGGLRDRDVQVGRRVAISPGAIPRFARRPARPHEA</sequence>
<evidence type="ECO:0000313" key="1">
    <source>
        <dbReference type="EMBL" id="BBE32444.1"/>
    </source>
</evidence>
<proteinExistence type="predicted"/>
<dbReference type="KEGG" id="smic:SmB9_01020"/>